<dbReference type="AlphaFoldDB" id="A0A918ZXP1"/>
<organism evidence="3 4">
    <name type="scientific">Streptomyces longispororuber</name>
    <dbReference type="NCBI Taxonomy" id="68230"/>
    <lineage>
        <taxon>Bacteria</taxon>
        <taxon>Bacillati</taxon>
        <taxon>Actinomycetota</taxon>
        <taxon>Actinomycetes</taxon>
        <taxon>Kitasatosporales</taxon>
        <taxon>Streptomycetaceae</taxon>
        <taxon>Streptomyces</taxon>
    </lineage>
</organism>
<dbReference type="Pfam" id="PF13454">
    <property type="entry name" value="NAD_binding_9"/>
    <property type="match status" value="1"/>
</dbReference>
<dbReference type="PANTHER" id="PTHR40254">
    <property type="entry name" value="BLR0577 PROTEIN"/>
    <property type="match status" value="1"/>
</dbReference>
<proteinExistence type="predicted"/>
<dbReference type="SUPFAM" id="SSF51971">
    <property type="entry name" value="Nucleotide-binding domain"/>
    <property type="match status" value="1"/>
</dbReference>
<dbReference type="InterPro" id="IPR052189">
    <property type="entry name" value="L-asp_N-monooxygenase_NS-form"/>
</dbReference>
<name>A0A918ZXP1_9ACTN</name>
<feature type="region of interest" description="Disordered" evidence="1">
    <location>
        <begin position="647"/>
        <end position="666"/>
    </location>
</feature>
<feature type="domain" description="FAD-dependent urate hydroxylase HpyO/Asp monooxygenase CreE-like FAD/NAD(P)-binding" evidence="2">
    <location>
        <begin position="15"/>
        <end position="198"/>
    </location>
</feature>
<dbReference type="PANTHER" id="PTHR40254:SF1">
    <property type="entry name" value="BLR0577 PROTEIN"/>
    <property type="match status" value="1"/>
</dbReference>
<dbReference type="EMBL" id="BNBT01000093">
    <property type="protein sequence ID" value="GHE76369.1"/>
    <property type="molecule type" value="Genomic_DNA"/>
</dbReference>
<evidence type="ECO:0000259" key="2">
    <source>
        <dbReference type="Pfam" id="PF13454"/>
    </source>
</evidence>
<evidence type="ECO:0000256" key="1">
    <source>
        <dbReference type="SAM" id="MobiDB-lite"/>
    </source>
</evidence>
<reference evidence="3" key="1">
    <citation type="journal article" date="2014" name="Int. J. Syst. Evol. Microbiol.">
        <title>Complete genome sequence of Corynebacterium casei LMG S-19264T (=DSM 44701T), isolated from a smear-ripened cheese.</title>
        <authorList>
            <consortium name="US DOE Joint Genome Institute (JGI-PGF)"/>
            <person name="Walter F."/>
            <person name="Albersmeier A."/>
            <person name="Kalinowski J."/>
            <person name="Ruckert C."/>
        </authorList>
    </citation>
    <scope>NUCLEOTIDE SEQUENCE</scope>
    <source>
        <strain evidence="3">JCM 4784</strain>
    </source>
</reference>
<protein>
    <recommendedName>
        <fullName evidence="2">FAD-dependent urate hydroxylase HpyO/Asp monooxygenase CreE-like FAD/NAD(P)-binding domain-containing protein</fullName>
    </recommendedName>
</protein>
<dbReference type="InterPro" id="IPR038732">
    <property type="entry name" value="HpyO/CreE_NAD-binding"/>
</dbReference>
<reference evidence="3" key="2">
    <citation type="submission" date="2020-09" db="EMBL/GenBank/DDBJ databases">
        <authorList>
            <person name="Sun Q."/>
            <person name="Ohkuma M."/>
        </authorList>
    </citation>
    <scope>NUCLEOTIDE SEQUENCE</scope>
    <source>
        <strain evidence="3">JCM 4784</strain>
    </source>
</reference>
<sequence>MHPHTPHPSPRREVAVVGAGPRGLAVLERLCANERADPRPTPLTVHVIDPYPPGPGRVWRTAQSRLLLMNTVACQVTAYTDASVTMAGPVEEGPSLYAWAKHTALPGSPAAYDDQVRAEARDLLPDSYPTRALYGRYLQDVYARVTAAAPAHCRVVEHRTRAVRLADAHGGPDAAQALTLADGTRLEGLHAVVLAQGHLPAAATAHEDRLARAAAAHGLTYVGPANPADLDLSVLPPGEPVLLRGLGLNFFDHLALLTRGRGGLFTRQRGRLVYQPSGREPVIAAGSRRGLPYHARGENEKGAHGRYVPRLVTEETAARLRHRHARERAHFGTDLWPLIAREVESVYYGTLLASRGHPGATDFADRYLTAPDERALRRLLDAHGIAEADRWDWERLARPHRGRRFASRAHHRAWLLRHLADDVRAARQGNVSGPLKAALDVLRDLRNEIRLCVDHGGLDGTSYRDELQGWYTPLNAFLSIGPPASRVEELRALIEADVVHLLGPDLDITLDTEGPAPAFTARSPAVDAPPVRATALIEARLPEPDLRRTGDALLRHLLAAGEATTYRIAGGNGGNGADYESGGLAVTPRPPRLLDARGRAHPRRFAYGVPTEGVHWVTAAGIRPGVDSVTLGDADAIARAALALRPARTGSAASHGRDPDLMEATP</sequence>
<keyword evidence="4" id="KW-1185">Reference proteome</keyword>
<accession>A0A918ZXP1</accession>
<dbReference type="Proteomes" id="UP000608024">
    <property type="component" value="Unassembled WGS sequence"/>
</dbReference>
<evidence type="ECO:0000313" key="3">
    <source>
        <dbReference type="EMBL" id="GHE76369.1"/>
    </source>
</evidence>
<evidence type="ECO:0000313" key="4">
    <source>
        <dbReference type="Proteomes" id="UP000608024"/>
    </source>
</evidence>
<dbReference type="RefSeq" id="WP_190138354.1">
    <property type="nucleotide sequence ID" value="NZ_BNBT01000093.1"/>
</dbReference>
<comment type="caution">
    <text evidence="3">The sequence shown here is derived from an EMBL/GenBank/DDBJ whole genome shotgun (WGS) entry which is preliminary data.</text>
</comment>
<gene>
    <name evidence="3" type="ORF">GCM10018785_50770</name>
</gene>